<dbReference type="KEGG" id="sti:Sthe_2275"/>
<dbReference type="CDD" id="cd06127">
    <property type="entry name" value="DEDDh"/>
    <property type="match status" value="1"/>
</dbReference>
<evidence type="ECO:0000256" key="4">
    <source>
        <dbReference type="SAM" id="Phobius"/>
    </source>
</evidence>
<feature type="domain" description="Exonuclease" evidence="5">
    <location>
        <begin position="23"/>
        <end position="193"/>
    </location>
</feature>
<dbReference type="RefSeq" id="WP_012872737.1">
    <property type="nucleotide sequence ID" value="NC_013523.1"/>
</dbReference>
<gene>
    <name evidence="6" type="ordered locus">Sthe_2275</name>
</gene>
<evidence type="ECO:0000256" key="2">
    <source>
        <dbReference type="ARBA" id="ARBA00022801"/>
    </source>
</evidence>
<accession>D1C750</accession>
<evidence type="ECO:0000256" key="1">
    <source>
        <dbReference type="ARBA" id="ARBA00022722"/>
    </source>
</evidence>
<dbReference type="PANTHER" id="PTHR30231:SF4">
    <property type="entry name" value="PROTEIN NEN2"/>
    <property type="match status" value="1"/>
</dbReference>
<dbReference type="EMBL" id="CP001823">
    <property type="protein sequence ID" value="ACZ39696.1"/>
    <property type="molecule type" value="Genomic_DNA"/>
</dbReference>
<reference evidence="7" key="1">
    <citation type="submission" date="2009-11" db="EMBL/GenBank/DDBJ databases">
        <title>The complete chromosome 1 of Sphaerobacter thermophilus DSM 20745.</title>
        <authorList>
            <person name="Lucas S."/>
            <person name="Copeland A."/>
            <person name="Lapidus A."/>
            <person name="Glavina del Rio T."/>
            <person name="Dalin E."/>
            <person name="Tice H."/>
            <person name="Bruce D."/>
            <person name="Goodwin L."/>
            <person name="Pitluck S."/>
            <person name="Kyrpides N."/>
            <person name="Mavromatis K."/>
            <person name="Ivanova N."/>
            <person name="Mikhailova N."/>
            <person name="LaButti K.M."/>
            <person name="Clum A."/>
            <person name="Sun H.I."/>
            <person name="Brettin T."/>
            <person name="Detter J.C."/>
            <person name="Han C."/>
            <person name="Larimer F."/>
            <person name="Land M."/>
            <person name="Hauser L."/>
            <person name="Markowitz V."/>
            <person name="Cheng J.F."/>
            <person name="Hugenholtz P."/>
            <person name="Woyke T."/>
            <person name="Wu D."/>
            <person name="Steenblock K."/>
            <person name="Schneider S."/>
            <person name="Pukall R."/>
            <person name="Goeker M."/>
            <person name="Klenk H.P."/>
            <person name="Eisen J.A."/>
        </authorList>
    </citation>
    <scope>NUCLEOTIDE SEQUENCE [LARGE SCALE GENOMIC DNA]</scope>
    <source>
        <strain evidence="7">ATCC 49802 / DSM 20745 / S 6022</strain>
    </source>
</reference>
<dbReference type="InterPro" id="IPR012337">
    <property type="entry name" value="RNaseH-like_sf"/>
</dbReference>
<dbReference type="Proteomes" id="UP000002027">
    <property type="component" value="Chromosome 1"/>
</dbReference>
<dbReference type="InterPro" id="IPR013520">
    <property type="entry name" value="Ribonucl_H"/>
</dbReference>
<name>D1C750_SPHTD</name>
<sequence length="335" mass="36929">MSARGSARQAAVRWAIDIVGRDDVVYLDTETTGLGPDAEIVDIAVVDQAGRVLLNSLVQPRNPIPAEATRVHGITNKMVMNAPEWPEVYQELARIIQDYPTLIIYNAAYDRRLISQTCRRYGISVPRADWQCAMLNYAAYRGEWNARYGNHRWHTLEKAAIETGAPMPPTHRALDDAQACRHVVLSMAGVATARRAPTVRVPARPAASPAVAPATSGVRSAQPSRASAAAAEPVVTIRELQSDSTEAESAEVERIEVKPTDVSDTPAAAPPRQREWYQHWWLWLIIVLLPIPWIDWIAIPLLIYYLPFTAKTRAIIGATTGVIVLFGFIAMALGI</sequence>
<dbReference type="InterPro" id="IPR036397">
    <property type="entry name" value="RNaseH_sf"/>
</dbReference>
<keyword evidence="4" id="KW-0472">Membrane</keyword>
<dbReference type="SUPFAM" id="SSF53098">
    <property type="entry name" value="Ribonuclease H-like"/>
    <property type="match status" value="1"/>
</dbReference>
<dbReference type="HOGENOM" id="CLU_828757_0_0_0"/>
<evidence type="ECO:0000313" key="6">
    <source>
        <dbReference type="EMBL" id="ACZ39696.1"/>
    </source>
</evidence>
<dbReference type="GO" id="GO:0008408">
    <property type="term" value="F:3'-5' exonuclease activity"/>
    <property type="evidence" value="ECO:0007669"/>
    <property type="project" value="TreeGrafter"/>
</dbReference>
<keyword evidence="2" id="KW-0378">Hydrolase</keyword>
<dbReference type="STRING" id="479434.Sthe_2275"/>
<dbReference type="InParanoid" id="D1C750"/>
<dbReference type="PANTHER" id="PTHR30231">
    <property type="entry name" value="DNA POLYMERASE III SUBUNIT EPSILON"/>
    <property type="match status" value="1"/>
</dbReference>
<organism evidence="6 7">
    <name type="scientific">Sphaerobacter thermophilus (strain ATCC 49802 / DSM 20745 / KCCM 41009 / NCIMB 13125 / S 6022)</name>
    <dbReference type="NCBI Taxonomy" id="479434"/>
    <lineage>
        <taxon>Bacteria</taxon>
        <taxon>Pseudomonadati</taxon>
        <taxon>Thermomicrobiota</taxon>
        <taxon>Thermomicrobia</taxon>
        <taxon>Sphaerobacterales</taxon>
        <taxon>Sphaerobacterineae</taxon>
        <taxon>Sphaerobacteraceae</taxon>
        <taxon>Sphaerobacter</taxon>
    </lineage>
</organism>
<dbReference type="eggNOG" id="COG0847">
    <property type="taxonomic scope" value="Bacteria"/>
</dbReference>
<dbReference type="SMART" id="SM00479">
    <property type="entry name" value="EXOIII"/>
    <property type="match status" value="1"/>
</dbReference>
<dbReference type="GO" id="GO:0003676">
    <property type="term" value="F:nucleic acid binding"/>
    <property type="evidence" value="ECO:0007669"/>
    <property type="project" value="InterPro"/>
</dbReference>
<keyword evidence="4" id="KW-1133">Transmembrane helix</keyword>
<dbReference type="Pfam" id="PF00929">
    <property type="entry name" value="RNase_T"/>
    <property type="match status" value="1"/>
</dbReference>
<evidence type="ECO:0000259" key="5">
    <source>
        <dbReference type="SMART" id="SM00479"/>
    </source>
</evidence>
<keyword evidence="1" id="KW-0540">Nuclease</keyword>
<dbReference type="GO" id="GO:0006259">
    <property type="term" value="P:DNA metabolic process"/>
    <property type="evidence" value="ECO:0007669"/>
    <property type="project" value="UniProtKB-ARBA"/>
</dbReference>
<dbReference type="Gene3D" id="3.30.420.10">
    <property type="entry name" value="Ribonuclease H-like superfamily/Ribonuclease H"/>
    <property type="match status" value="1"/>
</dbReference>
<evidence type="ECO:0000256" key="3">
    <source>
        <dbReference type="ARBA" id="ARBA00022839"/>
    </source>
</evidence>
<dbReference type="AlphaFoldDB" id="D1C750"/>
<reference evidence="6 7" key="2">
    <citation type="journal article" date="2010" name="Stand. Genomic Sci.">
        <title>Complete genome sequence of Desulfohalobium retbaense type strain (HR(100)).</title>
        <authorList>
            <person name="Spring S."/>
            <person name="Nolan M."/>
            <person name="Lapidus A."/>
            <person name="Glavina Del Rio T."/>
            <person name="Copeland A."/>
            <person name="Tice H."/>
            <person name="Cheng J.F."/>
            <person name="Lucas S."/>
            <person name="Land M."/>
            <person name="Chen F."/>
            <person name="Bruce D."/>
            <person name="Goodwin L."/>
            <person name="Pitluck S."/>
            <person name="Ivanova N."/>
            <person name="Mavromatis K."/>
            <person name="Mikhailova N."/>
            <person name="Pati A."/>
            <person name="Chen A."/>
            <person name="Palaniappan K."/>
            <person name="Hauser L."/>
            <person name="Chang Y.J."/>
            <person name="Jeffries C.D."/>
            <person name="Munk C."/>
            <person name="Kiss H."/>
            <person name="Chain P."/>
            <person name="Han C."/>
            <person name="Brettin T."/>
            <person name="Detter J.C."/>
            <person name="Schuler E."/>
            <person name="Goker M."/>
            <person name="Rohde M."/>
            <person name="Bristow J."/>
            <person name="Eisen J.A."/>
            <person name="Markowitz V."/>
            <person name="Hugenholtz P."/>
            <person name="Kyrpides N.C."/>
            <person name="Klenk H.P."/>
        </authorList>
    </citation>
    <scope>NUCLEOTIDE SEQUENCE [LARGE SCALE GENOMIC DNA]</scope>
    <source>
        <strain evidence="7">ATCC 49802 / DSM 20745 / S 6022</strain>
    </source>
</reference>
<proteinExistence type="predicted"/>
<keyword evidence="3 6" id="KW-0269">Exonuclease</keyword>
<dbReference type="OrthoDB" id="9803913at2"/>
<feature type="transmembrane region" description="Helical" evidence="4">
    <location>
        <begin position="280"/>
        <end position="306"/>
    </location>
</feature>
<protein>
    <submittedName>
        <fullName evidence="6">Exonuclease RNase T and DNA polymerase III</fullName>
    </submittedName>
</protein>
<evidence type="ECO:0000313" key="7">
    <source>
        <dbReference type="Proteomes" id="UP000002027"/>
    </source>
</evidence>
<keyword evidence="7" id="KW-1185">Reference proteome</keyword>
<feature type="transmembrane region" description="Helical" evidence="4">
    <location>
        <begin position="312"/>
        <end position="333"/>
    </location>
</feature>
<keyword evidence="4" id="KW-0812">Transmembrane</keyword>